<evidence type="ECO:0000313" key="4">
    <source>
        <dbReference type="Proteomes" id="UP000324781"/>
    </source>
</evidence>
<keyword evidence="2" id="KW-1133">Transmembrane helix</keyword>
<keyword evidence="4" id="KW-1185">Reference proteome</keyword>
<gene>
    <name evidence="3" type="ORF">SAMN05444373_10157</name>
</gene>
<dbReference type="InterPro" id="IPR027417">
    <property type="entry name" value="P-loop_NTPase"/>
</dbReference>
<dbReference type="GO" id="GO:0016887">
    <property type="term" value="F:ATP hydrolysis activity"/>
    <property type="evidence" value="ECO:0007669"/>
    <property type="project" value="InterPro"/>
</dbReference>
<dbReference type="Gene3D" id="3.40.50.300">
    <property type="entry name" value="P-loop containing nucleotide triphosphate hydrolases"/>
    <property type="match status" value="1"/>
</dbReference>
<organism evidence="3 4">
    <name type="scientific">Thermoclostridium caenicola</name>
    <dbReference type="NCBI Taxonomy" id="659425"/>
    <lineage>
        <taxon>Bacteria</taxon>
        <taxon>Bacillati</taxon>
        <taxon>Bacillota</taxon>
        <taxon>Clostridia</taxon>
        <taxon>Eubacteriales</taxon>
        <taxon>Oscillospiraceae</taxon>
        <taxon>Thermoclostridium</taxon>
    </lineage>
</organism>
<protein>
    <submittedName>
        <fullName evidence="3">Pilus assembly protein CpaF</fullName>
    </submittedName>
</protein>
<proteinExistence type="inferred from homology"/>
<evidence type="ECO:0000313" key="3">
    <source>
        <dbReference type="EMBL" id="SHI91919.1"/>
    </source>
</evidence>
<dbReference type="EMBL" id="FQZP01000015">
    <property type="protein sequence ID" value="SHI91919.1"/>
    <property type="molecule type" value="Genomic_DNA"/>
</dbReference>
<evidence type="ECO:0000256" key="2">
    <source>
        <dbReference type="SAM" id="Phobius"/>
    </source>
</evidence>
<dbReference type="InterPro" id="IPR050921">
    <property type="entry name" value="T4SS_GSP_E_ATPase"/>
</dbReference>
<dbReference type="PANTHER" id="PTHR30486:SF6">
    <property type="entry name" value="TYPE IV PILUS RETRACTATION ATPASE PILT"/>
    <property type="match status" value="1"/>
</dbReference>
<reference evidence="3 4" key="1">
    <citation type="submission" date="2016-11" db="EMBL/GenBank/DDBJ databases">
        <authorList>
            <person name="Varghese N."/>
            <person name="Submissions S."/>
        </authorList>
    </citation>
    <scope>NUCLEOTIDE SEQUENCE [LARGE SCALE GENOMIC DNA]</scope>
    <source>
        <strain evidence="3 4">DSM 19027</strain>
    </source>
</reference>
<dbReference type="Gene3D" id="3.30.450.370">
    <property type="match status" value="1"/>
</dbReference>
<keyword evidence="2" id="KW-0812">Transmembrane</keyword>
<sequence>MPVADLINTLFIIVILASLALFLVLFLKSRQMRPEFKKDQDASKYTIPSLVEHIKESLDAITRANLLELGLNEVEYKKQANKRLVLKKALKNCMHGSIEDKQFVKAFIYDILSAYIPRDRLGSAIPFDNPFLLSVKEKFFILLHEYKKRYGQDALAVLIESNGLDREKKLSDDDSSCYIITAREIEELYERESPVLSHEDKLEIITQAVYEKYKGLGVIDEIRDMNIDGVSGGVSGVTDADFYGPSSGWPSREPAQKVPRSYESIWIFFRGKTIKLDFLSFESEKELRRVCQNIYRYNRGGQLSEATGYRVNEMKDGSRVLVVRPPFSESWAFFVRKFHIRDVTLEGLITDKGAELPVSLIKYLVKGCMITAITGQQGSGKTTLLMAMVRHIYPTLTLRVQEMAFELHLRKLYPERNILTFRETENISGQEGLDIQKKTDGSVNILGEVATDPVAAWMVQMAQVASLFTLFTHHAKTTRDLVYSLRNSLLKCEMFNNEKIAEQQVVSVLDFDIHLARDFRGKRYIERITEIIELPAQKPYPQAFREAKTMAQKQTDFMETTAEFYARMTDRPSFETRNIIEFQDGEYRIVNPISREKVRRMLQAMSQEDGEAFSGFLEKNRGLVG</sequence>
<dbReference type="PANTHER" id="PTHR30486">
    <property type="entry name" value="TWITCHING MOTILITY PROTEIN PILT"/>
    <property type="match status" value="1"/>
</dbReference>
<keyword evidence="2" id="KW-0472">Membrane</keyword>
<feature type="transmembrane region" description="Helical" evidence="2">
    <location>
        <begin position="6"/>
        <end position="27"/>
    </location>
</feature>
<dbReference type="RefSeq" id="WP_188118401.1">
    <property type="nucleotide sequence ID" value="NZ_FQZP01000015.1"/>
</dbReference>
<dbReference type="SUPFAM" id="SSF52540">
    <property type="entry name" value="P-loop containing nucleoside triphosphate hydrolases"/>
    <property type="match status" value="1"/>
</dbReference>
<dbReference type="AlphaFoldDB" id="A0A1M6F2R8"/>
<name>A0A1M6F2R8_9FIRM</name>
<evidence type="ECO:0000256" key="1">
    <source>
        <dbReference type="ARBA" id="ARBA00006611"/>
    </source>
</evidence>
<comment type="similarity">
    <text evidence="1">Belongs to the GSP E family.</text>
</comment>
<dbReference type="Proteomes" id="UP000324781">
    <property type="component" value="Unassembled WGS sequence"/>
</dbReference>
<accession>A0A1M6F2R8</accession>